<gene>
    <name evidence="2" type="ORF">NA56DRAFT_648599</name>
</gene>
<dbReference type="AlphaFoldDB" id="A0A2J6PU64"/>
<evidence type="ECO:0000313" key="3">
    <source>
        <dbReference type="Proteomes" id="UP000235672"/>
    </source>
</evidence>
<dbReference type="InterPro" id="IPR045518">
    <property type="entry name" value="2EXR"/>
</dbReference>
<dbReference type="OrthoDB" id="3473305at2759"/>
<feature type="domain" description="2EXR" evidence="1">
    <location>
        <begin position="17"/>
        <end position="99"/>
    </location>
</feature>
<evidence type="ECO:0000313" key="2">
    <source>
        <dbReference type="EMBL" id="PMD17529.1"/>
    </source>
</evidence>
<dbReference type="EMBL" id="KZ613499">
    <property type="protein sequence ID" value="PMD17529.1"/>
    <property type="molecule type" value="Genomic_DNA"/>
</dbReference>
<dbReference type="PANTHER" id="PTHR35910:SF6">
    <property type="entry name" value="2EXR DOMAIN-CONTAINING PROTEIN"/>
    <property type="match status" value="1"/>
</dbReference>
<dbReference type="PANTHER" id="PTHR35910">
    <property type="entry name" value="2EXR DOMAIN-CONTAINING PROTEIN"/>
    <property type="match status" value="1"/>
</dbReference>
<sequence>MSELERTIFTPAPSSKFTLFPELPTELRLKVWGHAARTQRLLKLQYCIVDRKFFTFQNLPAILQTTRESRVVGLCHYHLSFGTDKQPPSTYFNANDDIVCFGFEQYDDEIDYMLRYFEKQSSILESKDQIQNLALAEYLWRRDYDYSPFAAWRGNWTIPKFSRTFPHLKQLICVQGQQASFDGEEESQEHIKSPGNYAGPLLVKSDSGLDLMRNSKLALEAVFLFVQNENHKHPERLCPEVAVMEIRYS</sequence>
<evidence type="ECO:0000259" key="1">
    <source>
        <dbReference type="Pfam" id="PF20150"/>
    </source>
</evidence>
<reference evidence="2 3" key="1">
    <citation type="submission" date="2016-05" db="EMBL/GenBank/DDBJ databases">
        <title>A degradative enzymes factory behind the ericoid mycorrhizal symbiosis.</title>
        <authorList>
            <consortium name="DOE Joint Genome Institute"/>
            <person name="Martino E."/>
            <person name="Morin E."/>
            <person name="Grelet G."/>
            <person name="Kuo A."/>
            <person name="Kohler A."/>
            <person name="Daghino S."/>
            <person name="Barry K."/>
            <person name="Choi C."/>
            <person name="Cichocki N."/>
            <person name="Clum A."/>
            <person name="Copeland A."/>
            <person name="Hainaut M."/>
            <person name="Haridas S."/>
            <person name="Labutti K."/>
            <person name="Lindquist E."/>
            <person name="Lipzen A."/>
            <person name="Khouja H.-R."/>
            <person name="Murat C."/>
            <person name="Ohm R."/>
            <person name="Olson A."/>
            <person name="Spatafora J."/>
            <person name="Veneault-Fourrey C."/>
            <person name="Henrissat B."/>
            <person name="Grigoriev I."/>
            <person name="Martin F."/>
            <person name="Perotto S."/>
        </authorList>
    </citation>
    <scope>NUCLEOTIDE SEQUENCE [LARGE SCALE GENOMIC DNA]</scope>
    <source>
        <strain evidence="2 3">UAMH 7357</strain>
    </source>
</reference>
<organism evidence="2 3">
    <name type="scientific">Hyaloscypha hepaticicola</name>
    <dbReference type="NCBI Taxonomy" id="2082293"/>
    <lineage>
        <taxon>Eukaryota</taxon>
        <taxon>Fungi</taxon>
        <taxon>Dikarya</taxon>
        <taxon>Ascomycota</taxon>
        <taxon>Pezizomycotina</taxon>
        <taxon>Leotiomycetes</taxon>
        <taxon>Helotiales</taxon>
        <taxon>Hyaloscyphaceae</taxon>
        <taxon>Hyaloscypha</taxon>
    </lineage>
</organism>
<protein>
    <recommendedName>
        <fullName evidence="1">2EXR domain-containing protein</fullName>
    </recommendedName>
</protein>
<dbReference type="Pfam" id="PF20150">
    <property type="entry name" value="2EXR"/>
    <property type="match status" value="1"/>
</dbReference>
<dbReference type="Proteomes" id="UP000235672">
    <property type="component" value="Unassembled WGS sequence"/>
</dbReference>
<accession>A0A2J6PU64</accession>
<proteinExistence type="predicted"/>
<name>A0A2J6PU64_9HELO</name>
<keyword evidence="3" id="KW-1185">Reference proteome</keyword>